<keyword evidence="3" id="KW-1185">Reference proteome</keyword>
<proteinExistence type="predicted"/>
<dbReference type="Pfam" id="PF01466">
    <property type="entry name" value="Skp1"/>
    <property type="match status" value="1"/>
</dbReference>
<dbReference type="AlphaFoldDB" id="A0A6A4KG88"/>
<evidence type="ECO:0000259" key="1">
    <source>
        <dbReference type="Pfam" id="PF01466"/>
    </source>
</evidence>
<sequence>MKGKTPEQVGEVFHIVNDFTQKEVEISESSDMTGFFSYGLPLMEERNSRVFPHRGSPVEAVILTIEGDMRAGLMGWKKLPFSMENTRLGTTYLEYA</sequence>
<gene>
    <name evidence="2" type="ORF">C3L33_20807</name>
</gene>
<evidence type="ECO:0000313" key="2">
    <source>
        <dbReference type="EMBL" id="KAE9447326.1"/>
    </source>
</evidence>
<comment type="caution">
    <text evidence="2">The sequence shown here is derived from an EMBL/GenBank/DDBJ whole genome shotgun (WGS) entry which is preliminary data.</text>
</comment>
<organism evidence="2 3">
    <name type="scientific">Rhododendron williamsianum</name>
    <dbReference type="NCBI Taxonomy" id="262921"/>
    <lineage>
        <taxon>Eukaryota</taxon>
        <taxon>Viridiplantae</taxon>
        <taxon>Streptophyta</taxon>
        <taxon>Embryophyta</taxon>
        <taxon>Tracheophyta</taxon>
        <taxon>Spermatophyta</taxon>
        <taxon>Magnoliopsida</taxon>
        <taxon>eudicotyledons</taxon>
        <taxon>Gunneridae</taxon>
        <taxon>Pentapetalae</taxon>
        <taxon>asterids</taxon>
        <taxon>Ericales</taxon>
        <taxon>Ericaceae</taxon>
        <taxon>Ericoideae</taxon>
        <taxon>Rhodoreae</taxon>
        <taxon>Rhododendron</taxon>
    </lineage>
</organism>
<dbReference type="Proteomes" id="UP000428333">
    <property type="component" value="Linkage Group LG13"/>
</dbReference>
<accession>A0A6A4KG88</accession>
<feature type="domain" description="SKP1 component dimerisation" evidence="1">
    <location>
        <begin position="1"/>
        <end position="25"/>
    </location>
</feature>
<feature type="non-terminal residue" evidence="2">
    <location>
        <position position="1"/>
    </location>
</feature>
<name>A0A6A4KG88_9ERIC</name>
<protein>
    <recommendedName>
        <fullName evidence="1">SKP1 component dimerisation domain-containing protein</fullName>
    </recommendedName>
</protein>
<dbReference type="GO" id="GO:0006511">
    <property type="term" value="P:ubiquitin-dependent protein catabolic process"/>
    <property type="evidence" value="ECO:0007669"/>
    <property type="project" value="InterPro"/>
</dbReference>
<evidence type="ECO:0000313" key="3">
    <source>
        <dbReference type="Proteomes" id="UP000428333"/>
    </source>
</evidence>
<dbReference type="InterPro" id="IPR016072">
    <property type="entry name" value="Skp1_comp_dimer"/>
</dbReference>
<reference evidence="2 3" key="1">
    <citation type="journal article" date="2019" name="Genome Biol. Evol.">
        <title>The Rhododendron genome and chromosomal organization provide insight into shared whole-genome duplications across the heath family (Ericaceae).</title>
        <authorList>
            <person name="Soza V.L."/>
            <person name="Lindsley D."/>
            <person name="Waalkes A."/>
            <person name="Ramage E."/>
            <person name="Patwardhan R.P."/>
            <person name="Burton J.N."/>
            <person name="Adey A."/>
            <person name="Kumar A."/>
            <person name="Qiu R."/>
            <person name="Shendure J."/>
            <person name="Hall B."/>
        </authorList>
    </citation>
    <scope>NUCLEOTIDE SEQUENCE [LARGE SCALE GENOMIC DNA]</scope>
    <source>
        <strain evidence="2">RSF 1966-606</strain>
    </source>
</reference>
<dbReference type="EMBL" id="QEFC01003700">
    <property type="protein sequence ID" value="KAE9447326.1"/>
    <property type="molecule type" value="Genomic_DNA"/>
</dbReference>